<name>A0A9J6GBW5_HAELO</name>
<proteinExistence type="predicted"/>
<comment type="caution">
    <text evidence="1">The sequence shown here is derived from an EMBL/GenBank/DDBJ whole genome shotgun (WGS) entry which is preliminary data.</text>
</comment>
<evidence type="ECO:0000313" key="2">
    <source>
        <dbReference type="Proteomes" id="UP000821853"/>
    </source>
</evidence>
<dbReference type="EMBL" id="JABSTR010000005">
    <property type="protein sequence ID" value="KAH9371912.1"/>
    <property type="molecule type" value="Genomic_DNA"/>
</dbReference>
<evidence type="ECO:0000313" key="1">
    <source>
        <dbReference type="EMBL" id="KAH9371912.1"/>
    </source>
</evidence>
<gene>
    <name evidence="1" type="ORF">HPB48_020357</name>
</gene>
<protein>
    <submittedName>
        <fullName evidence="1">Uncharacterized protein</fullName>
    </submittedName>
</protein>
<organism evidence="1 2">
    <name type="scientific">Haemaphysalis longicornis</name>
    <name type="common">Bush tick</name>
    <dbReference type="NCBI Taxonomy" id="44386"/>
    <lineage>
        <taxon>Eukaryota</taxon>
        <taxon>Metazoa</taxon>
        <taxon>Ecdysozoa</taxon>
        <taxon>Arthropoda</taxon>
        <taxon>Chelicerata</taxon>
        <taxon>Arachnida</taxon>
        <taxon>Acari</taxon>
        <taxon>Parasitiformes</taxon>
        <taxon>Ixodida</taxon>
        <taxon>Ixodoidea</taxon>
        <taxon>Ixodidae</taxon>
        <taxon>Haemaphysalinae</taxon>
        <taxon>Haemaphysalis</taxon>
    </lineage>
</organism>
<keyword evidence="2" id="KW-1185">Reference proteome</keyword>
<reference evidence="1 2" key="1">
    <citation type="journal article" date="2020" name="Cell">
        <title>Large-Scale Comparative Analyses of Tick Genomes Elucidate Their Genetic Diversity and Vector Capacities.</title>
        <authorList>
            <consortium name="Tick Genome and Microbiome Consortium (TIGMIC)"/>
            <person name="Jia N."/>
            <person name="Wang J."/>
            <person name="Shi W."/>
            <person name="Du L."/>
            <person name="Sun Y."/>
            <person name="Zhan W."/>
            <person name="Jiang J.F."/>
            <person name="Wang Q."/>
            <person name="Zhang B."/>
            <person name="Ji P."/>
            <person name="Bell-Sakyi L."/>
            <person name="Cui X.M."/>
            <person name="Yuan T.T."/>
            <person name="Jiang B.G."/>
            <person name="Yang W.F."/>
            <person name="Lam T.T."/>
            <person name="Chang Q.C."/>
            <person name="Ding S.J."/>
            <person name="Wang X.J."/>
            <person name="Zhu J.G."/>
            <person name="Ruan X.D."/>
            <person name="Zhao L."/>
            <person name="Wei J.T."/>
            <person name="Ye R.Z."/>
            <person name="Que T.C."/>
            <person name="Du C.H."/>
            <person name="Zhou Y.H."/>
            <person name="Cheng J.X."/>
            <person name="Dai P.F."/>
            <person name="Guo W.B."/>
            <person name="Han X.H."/>
            <person name="Huang E.J."/>
            <person name="Li L.F."/>
            <person name="Wei W."/>
            <person name="Gao Y.C."/>
            <person name="Liu J.Z."/>
            <person name="Shao H.Z."/>
            <person name="Wang X."/>
            <person name="Wang C.C."/>
            <person name="Yang T.C."/>
            <person name="Huo Q.B."/>
            <person name="Li W."/>
            <person name="Chen H.Y."/>
            <person name="Chen S.E."/>
            <person name="Zhou L.G."/>
            <person name="Ni X.B."/>
            <person name="Tian J.H."/>
            <person name="Sheng Y."/>
            <person name="Liu T."/>
            <person name="Pan Y.S."/>
            <person name="Xia L.Y."/>
            <person name="Li J."/>
            <person name="Zhao F."/>
            <person name="Cao W.C."/>
        </authorList>
    </citation>
    <scope>NUCLEOTIDE SEQUENCE [LARGE SCALE GENOMIC DNA]</scope>
    <source>
        <strain evidence="1">HaeL-2018</strain>
    </source>
</reference>
<sequence>MEGSPSKLVPGLFVELKEYSYRENLTAMQRVRFLRPLLRRRQHLDIGCGRANFLQDHLLPHMRPCRRFCWCGQFLGMR</sequence>
<dbReference type="AlphaFoldDB" id="A0A9J6GBW5"/>
<accession>A0A9J6GBW5</accession>
<dbReference type="Proteomes" id="UP000821853">
    <property type="component" value="Chromosome 3"/>
</dbReference>
<dbReference type="VEuPathDB" id="VectorBase:HLOH_052849"/>